<name>A0A081BNW8_9BACT</name>
<evidence type="ECO:0000313" key="3">
    <source>
        <dbReference type="Proteomes" id="UP000030700"/>
    </source>
</evidence>
<dbReference type="Proteomes" id="UP000030700">
    <property type="component" value="Unassembled WGS sequence"/>
</dbReference>
<dbReference type="EMBL" id="DF820458">
    <property type="protein sequence ID" value="GAK52084.1"/>
    <property type="molecule type" value="Genomic_DNA"/>
</dbReference>
<dbReference type="AlphaFoldDB" id="A0A081BNW8"/>
<sequence>MTPFVSRIGHGKGTTTNRRRERIGGVKLFEFVPFSYSLSFLFAFIEASIDF</sequence>
<accession>A0A081BNW8</accession>
<keyword evidence="3" id="KW-1185">Reference proteome</keyword>
<proteinExistence type="predicted"/>
<feature type="transmembrane region" description="Helical" evidence="1">
    <location>
        <begin position="28"/>
        <end position="49"/>
    </location>
</feature>
<keyword evidence="1" id="KW-0472">Membrane</keyword>
<reference evidence="2" key="1">
    <citation type="journal article" date="2015" name="PeerJ">
        <title>First genomic representation of candidate bacterial phylum KSB3 points to enhanced environmental sensing as a trigger of wastewater bulking.</title>
        <authorList>
            <person name="Sekiguchi Y."/>
            <person name="Ohashi A."/>
            <person name="Parks D.H."/>
            <person name="Yamauchi T."/>
            <person name="Tyson G.W."/>
            <person name="Hugenholtz P."/>
        </authorList>
    </citation>
    <scope>NUCLEOTIDE SEQUENCE [LARGE SCALE GENOMIC DNA]</scope>
</reference>
<keyword evidence="1" id="KW-1133">Transmembrane helix</keyword>
<organism evidence="2">
    <name type="scientific">Candidatus Moduliflexus flocculans</name>
    <dbReference type="NCBI Taxonomy" id="1499966"/>
    <lineage>
        <taxon>Bacteria</taxon>
        <taxon>Candidatus Moduliflexota</taxon>
        <taxon>Candidatus Moduliflexia</taxon>
        <taxon>Candidatus Moduliflexales</taxon>
        <taxon>Candidatus Moduliflexaceae</taxon>
    </lineage>
</organism>
<protein>
    <submittedName>
        <fullName evidence="2">Uncharacterized protein</fullName>
    </submittedName>
</protein>
<evidence type="ECO:0000313" key="2">
    <source>
        <dbReference type="EMBL" id="GAK52084.1"/>
    </source>
</evidence>
<dbReference type="HOGENOM" id="CLU_3095936_0_0_0"/>
<gene>
    <name evidence="2" type="ORF">U14_03331</name>
</gene>
<keyword evidence="1" id="KW-0812">Transmembrane</keyword>
<evidence type="ECO:0000256" key="1">
    <source>
        <dbReference type="SAM" id="Phobius"/>
    </source>
</evidence>